<dbReference type="EMBL" id="JACJSI010000381">
    <property type="protein sequence ID" value="MBD2536061.1"/>
    <property type="molecule type" value="Genomic_DNA"/>
</dbReference>
<proteinExistence type="predicted"/>
<evidence type="ECO:0000256" key="1">
    <source>
        <dbReference type="SAM" id="Phobius"/>
    </source>
</evidence>
<reference evidence="2 3" key="1">
    <citation type="journal article" date="2020" name="ISME J.">
        <title>Comparative genomics reveals insights into cyanobacterial evolution and habitat adaptation.</title>
        <authorList>
            <person name="Chen M.Y."/>
            <person name="Teng W.K."/>
            <person name="Zhao L."/>
            <person name="Hu C.X."/>
            <person name="Zhou Y.K."/>
            <person name="Han B.P."/>
            <person name="Song L.R."/>
            <person name="Shu W.S."/>
        </authorList>
    </citation>
    <scope>NUCLEOTIDE SEQUENCE [LARGE SCALE GENOMIC DNA]</scope>
    <source>
        <strain evidence="2 3">FACHB-838</strain>
    </source>
</reference>
<keyword evidence="1" id="KW-0472">Membrane</keyword>
<dbReference type="Proteomes" id="UP000623440">
    <property type="component" value="Unassembled WGS sequence"/>
</dbReference>
<feature type="transmembrane region" description="Helical" evidence="1">
    <location>
        <begin position="6"/>
        <end position="21"/>
    </location>
</feature>
<keyword evidence="1" id="KW-0812">Transmembrane</keyword>
<protein>
    <submittedName>
        <fullName evidence="2">Uncharacterized protein</fullName>
    </submittedName>
</protein>
<sequence length="63" mass="6869">MKLPQIISTIFAAITFGYLGSQYLSRKLMYLIGVGMAGVGAVASVTPSKSQKKLESEFQQQQK</sequence>
<keyword evidence="1" id="KW-1133">Transmembrane helix</keyword>
<comment type="caution">
    <text evidence="2">The sequence shown here is derived from an EMBL/GenBank/DDBJ whole genome shotgun (WGS) entry which is preliminary data.</text>
</comment>
<gene>
    <name evidence="2" type="ORF">H6G97_44795</name>
</gene>
<evidence type="ECO:0000313" key="2">
    <source>
        <dbReference type="EMBL" id="MBD2536061.1"/>
    </source>
</evidence>
<dbReference type="RefSeq" id="WP_190946829.1">
    <property type="nucleotide sequence ID" value="NZ_JACJSI010000381.1"/>
</dbReference>
<name>A0ABR8E3B0_9NOSO</name>
<keyword evidence="3" id="KW-1185">Reference proteome</keyword>
<accession>A0ABR8E3B0</accession>
<evidence type="ECO:0000313" key="3">
    <source>
        <dbReference type="Proteomes" id="UP000623440"/>
    </source>
</evidence>
<feature type="transmembrane region" description="Helical" evidence="1">
    <location>
        <begin position="28"/>
        <end position="46"/>
    </location>
</feature>
<organism evidence="2 3">
    <name type="scientific">Nostoc flagelliforme FACHB-838</name>
    <dbReference type="NCBI Taxonomy" id="2692904"/>
    <lineage>
        <taxon>Bacteria</taxon>
        <taxon>Bacillati</taxon>
        <taxon>Cyanobacteriota</taxon>
        <taxon>Cyanophyceae</taxon>
        <taxon>Nostocales</taxon>
        <taxon>Nostocaceae</taxon>
        <taxon>Nostoc</taxon>
    </lineage>
</organism>